<protein>
    <submittedName>
        <fullName evidence="2">Uncharacterized protein</fullName>
    </submittedName>
</protein>
<name>A0A0S2KBP5_9GAMM</name>
<dbReference type="RefSeq" id="WP_058021116.1">
    <property type="nucleotide sequence ID" value="NZ_CP013189.1"/>
</dbReference>
<evidence type="ECO:0000256" key="1">
    <source>
        <dbReference type="SAM" id="Phobius"/>
    </source>
</evidence>
<dbReference type="Proteomes" id="UP000065641">
    <property type="component" value="Chromosome"/>
</dbReference>
<feature type="transmembrane region" description="Helical" evidence="1">
    <location>
        <begin position="139"/>
        <end position="158"/>
    </location>
</feature>
<feature type="transmembrane region" description="Helical" evidence="1">
    <location>
        <begin position="6"/>
        <end position="27"/>
    </location>
</feature>
<accession>A0A0S2KBP5</accession>
<sequence>MSKFEFIMMFVSVVVAFAMAELLMGWGKLIRARHRLTRPGLLAGWSVWLLFIITYHYMGFWEYQAYDFTKVAPMLLFLAAPIMMVLLTFVLTPDLRHFQKMDLEEHYFQTKNWFFSMVIIFLLLARASDPLLPDYDETWLRRMIGTLLVTSSVVWLLFTNNRWIHIGLMWVNLAYLALVSSVIPVIGLTAF</sequence>
<keyword evidence="3" id="KW-1185">Reference proteome</keyword>
<dbReference type="EMBL" id="CP013189">
    <property type="protein sequence ID" value="ALO45589.1"/>
    <property type="molecule type" value="Genomic_DNA"/>
</dbReference>
<feature type="transmembrane region" description="Helical" evidence="1">
    <location>
        <begin position="39"/>
        <end position="59"/>
    </location>
</feature>
<keyword evidence="1" id="KW-1133">Transmembrane helix</keyword>
<gene>
    <name evidence="2" type="ORF">PS2015_919</name>
</gene>
<dbReference type="AlphaFoldDB" id="A0A0S2KBP5"/>
<organism evidence="2 3">
    <name type="scientific">Pseudohongiella spirulinae</name>
    <dbReference type="NCBI Taxonomy" id="1249552"/>
    <lineage>
        <taxon>Bacteria</taxon>
        <taxon>Pseudomonadati</taxon>
        <taxon>Pseudomonadota</taxon>
        <taxon>Gammaproteobacteria</taxon>
        <taxon>Pseudomonadales</taxon>
        <taxon>Pseudohongiellaceae</taxon>
        <taxon>Pseudohongiella</taxon>
    </lineage>
</organism>
<feature type="transmembrane region" description="Helical" evidence="1">
    <location>
        <begin position="71"/>
        <end position="91"/>
    </location>
</feature>
<evidence type="ECO:0000313" key="2">
    <source>
        <dbReference type="EMBL" id="ALO45589.1"/>
    </source>
</evidence>
<dbReference type="KEGG" id="pspi:PS2015_919"/>
<dbReference type="STRING" id="1249552.PS2015_919"/>
<reference evidence="2 3" key="1">
    <citation type="submission" date="2015-11" db="EMBL/GenBank/DDBJ databases">
        <authorList>
            <person name="Zhang Y."/>
            <person name="Guo Z."/>
        </authorList>
    </citation>
    <scope>NUCLEOTIDE SEQUENCE [LARGE SCALE GENOMIC DNA]</scope>
    <source>
        <strain evidence="2 3">KCTC 32221</strain>
    </source>
</reference>
<dbReference type="OrthoDB" id="7059524at2"/>
<evidence type="ECO:0000313" key="3">
    <source>
        <dbReference type="Proteomes" id="UP000065641"/>
    </source>
</evidence>
<feature type="transmembrane region" description="Helical" evidence="1">
    <location>
        <begin position="112"/>
        <end position="127"/>
    </location>
</feature>
<keyword evidence="1" id="KW-0472">Membrane</keyword>
<keyword evidence="1" id="KW-0812">Transmembrane</keyword>
<feature type="transmembrane region" description="Helical" evidence="1">
    <location>
        <begin position="170"/>
        <end position="190"/>
    </location>
</feature>
<proteinExistence type="predicted"/>